<dbReference type="InterPro" id="IPR038488">
    <property type="entry name" value="Integrase_DNA-bd_sf"/>
</dbReference>
<accession>A0A2H9UPH7</accession>
<dbReference type="InterPro" id="IPR002104">
    <property type="entry name" value="Integrase_catalytic"/>
</dbReference>
<evidence type="ECO:0000256" key="1">
    <source>
        <dbReference type="ARBA" id="ARBA00008857"/>
    </source>
</evidence>
<dbReference type="Gene3D" id="3.30.160.390">
    <property type="entry name" value="Integrase, DNA-binding domain"/>
    <property type="match status" value="1"/>
</dbReference>
<dbReference type="SUPFAM" id="SSF56349">
    <property type="entry name" value="DNA breaking-rejoining enzymes"/>
    <property type="match status" value="1"/>
</dbReference>
<dbReference type="InterPro" id="IPR050808">
    <property type="entry name" value="Phage_Integrase"/>
</dbReference>
<protein>
    <submittedName>
        <fullName evidence="6">Integrase</fullName>
    </submittedName>
</protein>
<dbReference type="Pfam" id="PF00589">
    <property type="entry name" value="Phage_integrase"/>
    <property type="match status" value="1"/>
</dbReference>
<evidence type="ECO:0000256" key="2">
    <source>
        <dbReference type="ARBA" id="ARBA00022908"/>
    </source>
</evidence>
<dbReference type="CDD" id="cd00801">
    <property type="entry name" value="INT_P4_C"/>
    <property type="match status" value="1"/>
</dbReference>
<dbReference type="GO" id="GO:0006310">
    <property type="term" value="P:DNA recombination"/>
    <property type="evidence" value="ECO:0007669"/>
    <property type="project" value="UniProtKB-KW"/>
</dbReference>
<reference evidence="6 7" key="2">
    <citation type="submission" date="2017-12" db="EMBL/GenBank/DDBJ databases">
        <title>Revising the taxonomy of the Acinetobacter lwoffii group: the description of Acinetobacter pseudolwoffii sp. nov. and emended description of Acinetobacter lwoffii.</title>
        <authorList>
            <person name="Nemec A."/>
        </authorList>
    </citation>
    <scope>NUCLEOTIDE SEQUENCE [LARGE SCALE GENOMIC DNA]</scope>
    <source>
        <strain evidence="6 7">ANC 5347</strain>
    </source>
</reference>
<sequence length="441" mass="50710">MAKTVIPLSESKCSASKPKEKDYCLFDGNGLILYIRTSGSKVWRYKYKRANGKVANMTLGPFPALSLKNAREKRRLYEELLANGIDPIDNEQFKVSKKLSALSFESVARDWHKEYKNTGRWGEDTAQRALKNLEDYVFCHIGRKDFESIKPKDLIFVIRTIEELGFTEVVKKTRQRLISIYAYAISRGVTENNTAYFLKDVFVKTKKAKHHPQLPLEQLPDFLNRLELDNGYPITKLCVALALHTFTRSSELRFARWSEFDLEKGIWTLPGTRDLVPGQKFSNRGAKMKDDHLIPLSSSAISILKEIQKYTGMSLNVFPKNGDPNGFISESTINKTLRRMGYDTLNDVCGHGFRGMACSALVQSTLFQKEAVEKQMSHQERDQVRLAYTHQAQYLEERKAMLNWWSDYLAANKEQHITPYDFTKQLLGEDVIQFKYAKLIG</sequence>
<reference evidence="6 7" key="1">
    <citation type="submission" date="2017-11" db="EMBL/GenBank/DDBJ databases">
        <authorList>
            <person name="Han C.G."/>
        </authorList>
    </citation>
    <scope>NUCLEOTIDE SEQUENCE [LARGE SCALE GENOMIC DNA]</scope>
    <source>
        <strain evidence="6 7">ANC 5347</strain>
    </source>
</reference>
<keyword evidence="2" id="KW-0229">DNA integration</keyword>
<proteinExistence type="inferred from homology"/>
<comment type="caution">
    <text evidence="6">The sequence shown here is derived from an EMBL/GenBank/DDBJ whole genome shotgun (WGS) entry which is preliminary data.</text>
</comment>
<dbReference type="RefSeq" id="WP_100357285.1">
    <property type="nucleotide sequence ID" value="NZ_PGOZ01000002.1"/>
</dbReference>
<keyword evidence="3" id="KW-0238">DNA-binding</keyword>
<organism evidence="6 7">
    <name type="scientific">Acinetobacter pseudolwoffii</name>
    <dbReference type="NCBI Taxonomy" id="2053287"/>
    <lineage>
        <taxon>Bacteria</taxon>
        <taxon>Pseudomonadati</taxon>
        <taxon>Pseudomonadota</taxon>
        <taxon>Gammaproteobacteria</taxon>
        <taxon>Moraxellales</taxon>
        <taxon>Moraxellaceae</taxon>
        <taxon>Acinetobacter</taxon>
    </lineage>
</organism>
<dbReference type="PANTHER" id="PTHR30629:SF9">
    <property type="entry name" value="PROTEIN INTB-RELATED"/>
    <property type="match status" value="1"/>
</dbReference>
<dbReference type="GO" id="GO:0003677">
    <property type="term" value="F:DNA binding"/>
    <property type="evidence" value="ECO:0007669"/>
    <property type="project" value="UniProtKB-KW"/>
</dbReference>
<dbReference type="InterPro" id="IPR010998">
    <property type="entry name" value="Integrase_recombinase_N"/>
</dbReference>
<gene>
    <name evidence="6" type="ORF">CU320_03985</name>
</gene>
<dbReference type="Gene3D" id="1.10.443.10">
    <property type="entry name" value="Intergrase catalytic core"/>
    <property type="match status" value="1"/>
</dbReference>
<dbReference type="Gene3D" id="1.10.150.130">
    <property type="match status" value="1"/>
</dbReference>
<dbReference type="InterPro" id="IPR013762">
    <property type="entry name" value="Integrase-like_cat_sf"/>
</dbReference>
<evidence type="ECO:0000313" key="7">
    <source>
        <dbReference type="Proteomes" id="UP000242351"/>
    </source>
</evidence>
<dbReference type="Pfam" id="PF13356">
    <property type="entry name" value="Arm-DNA-bind_3"/>
    <property type="match status" value="1"/>
</dbReference>
<evidence type="ECO:0000259" key="5">
    <source>
        <dbReference type="PROSITE" id="PS51898"/>
    </source>
</evidence>
<evidence type="ECO:0000313" key="6">
    <source>
        <dbReference type="EMBL" id="PJI33564.1"/>
    </source>
</evidence>
<comment type="similarity">
    <text evidence="1">Belongs to the 'phage' integrase family.</text>
</comment>
<dbReference type="InterPro" id="IPR011010">
    <property type="entry name" value="DNA_brk_join_enz"/>
</dbReference>
<dbReference type="InterPro" id="IPR053876">
    <property type="entry name" value="Phage_int_M"/>
</dbReference>
<keyword evidence="4" id="KW-0233">DNA recombination</keyword>
<feature type="domain" description="Tyr recombinase" evidence="5">
    <location>
        <begin position="209"/>
        <end position="402"/>
    </location>
</feature>
<dbReference type="AlphaFoldDB" id="A0A2H9UPH7"/>
<dbReference type="PANTHER" id="PTHR30629">
    <property type="entry name" value="PROPHAGE INTEGRASE"/>
    <property type="match status" value="1"/>
</dbReference>
<dbReference type="Proteomes" id="UP000242351">
    <property type="component" value="Unassembled WGS sequence"/>
</dbReference>
<evidence type="ECO:0000256" key="3">
    <source>
        <dbReference type="ARBA" id="ARBA00023125"/>
    </source>
</evidence>
<evidence type="ECO:0000256" key="4">
    <source>
        <dbReference type="ARBA" id="ARBA00023172"/>
    </source>
</evidence>
<dbReference type="PROSITE" id="PS51898">
    <property type="entry name" value="TYR_RECOMBINASE"/>
    <property type="match status" value="1"/>
</dbReference>
<name>A0A2H9UPH7_9GAMM</name>
<dbReference type="Pfam" id="PF22022">
    <property type="entry name" value="Phage_int_M"/>
    <property type="match status" value="1"/>
</dbReference>
<dbReference type="EMBL" id="PGOZ01000002">
    <property type="protein sequence ID" value="PJI33564.1"/>
    <property type="molecule type" value="Genomic_DNA"/>
</dbReference>
<dbReference type="InterPro" id="IPR025166">
    <property type="entry name" value="Integrase_DNA_bind_dom"/>
</dbReference>
<dbReference type="GO" id="GO:0015074">
    <property type="term" value="P:DNA integration"/>
    <property type="evidence" value="ECO:0007669"/>
    <property type="project" value="UniProtKB-KW"/>
</dbReference>